<evidence type="ECO:0000256" key="1">
    <source>
        <dbReference type="SAM" id="Phobius"/>
    </source>
</evidence>
<comment type="caution">
    <text evidence="2">The sequence shown here is derived from an EMBL/GenBank/DDBJ whole genome shotgun (WGS) entry which is preliminary data.</text>
</comment>
<accession>A0A2N1NAP1</accession>
<name>A0A2N1NAP1_9GLOM</name>
<feature type="transmembrane region" description="Helical" evidence="1">
    <location>
        <begin position="33"/>
        <end position="52"/>
    </location>
</feature>
<dbReference type="Proteomes" id="UP000233469">
    <property type="component" value="Unassembled WGS sequence"/>
</dbReference>
<dbReference type="EMBL" id="LLXL01000567">
    <property type="protein sequence ID" value="PKK70904.1"/>
    <property type="molecule type" value="Genomic_DNA"/>
</dbReference>
<evidence type="ECO:0000313" key="3">
    <source>
        <dbReference type="Proteomes" id="UP000233469"/>
    </source>
</evidence>
<keyword evidence="1" id="KW-0812">Transmembrane</keyword>
<sequence>MEITDKIFYRECNLIFLEEDIHSRKGAIFDHRFLIKNFLGYLTSSLEFAIFLKFSSMF</sequence>
<reference evidence="2 3" key="2">
    <citation type="submission" date="2017-10" db="EMBL/GenBank/DDBJ databases">
        <title>Extensive intraspecific genome diversity in a model arbuscular mycorrhizal fungus.</title>
        <authorList>
            <person name="Chen E.C.H."/>
            <person name="Morin E."/>
            <person name="Baudet D."/>
            <person name="Noel J."/>
            <person name="Ndikumana S."/>
            <person name="Charron P."/>
            <person name="St-Onge C."/>
            <person name="Giorgi J."/>
            <person name="Grigoriev I.V."/>
            <person name="Roux C."/>
            <person name="Martin F.M."/>
            <person name="Corradi N."/>
        </authorList>
    </citation>
    <scope>NUCLEOTIDE SEQUENCE [LARGE SCALE GENOMIC DNA]</scope>
    <source>
        <strain evidence="2 3">C2</strain>
    </source>
</reference>
<proteinExistence type="predicted"/>
<protein>
    <submittedName>
        <fullName evidence="2">Uncharacterized protein</fullName>
    </submittedName>
</protein>
<gene>
    <name evidence="2" type="ORF">RhiirC2_829161</name>
</gene>
<dbReference type="AlphaFoldDB" id="A0A2N1NAP1"/>
<evidence type="ECO:0000313" key="2">
    <source>
        <dbReference type="EMBL" id="PKK70904.1"/>
    </source>
</evidence>
<keyword evidence="1" id="KW-0472">Membrane</keyword>
<reference evidence="2 3" key="1">
    <citation type="submission" date="2016-04" db="EMBL/GenBank/DDBJ databases">
        <title>Genome analyses suggest a sexual origin of heterokaryosis in a supposedly ancient asexual fungus.</title>
        <authorList>
            <person name="Ropars J."/>
            <person name="Sedzielewska K."/>
            <person name="Noel J."/>
            <person name="Charron P."/>
            <person name="Farinelli L."/>
            <person name="Marton T."/>
            <person name="Kruger M."/>
            <person name="Pelin A."/>
            <person name="Brachmann A."/>
            <person name="Corradi N."/>
        </authorList>
    </citation>
    <scope>NUCLEOTIDE SEQUENCE [LARGE SCALE GENOMIC DNA]</scope>
    <source>
        <strain evidence="2 3">C2</strain>
    </source>
</reference>
<keyword evidence="1" id="KW-1133">Transmembrane helix</keyword>
<organism evidence="2 3">
    <name type="scientific">Rhizophagus irregularis</name>
    <dbReference type="NCBI Taxonomy" id="588596"/>
    <lineage>
        <taxon>Eukaryota</taxon>
        <taxon>Fungi</taxon>
        <taxon>Fungi incertae sedis</taxon>
        <taxon>Mucoromycota</taxon>
        <taxon>Glomeromycotina</taxon>
        <taxon>Glomeromycetes</taxon>
        <taxon>Glomerales</taxon>
        <taxon>Glomeraceae</taxon>
        <taxon>Rhizophagus</taxon>
    </lineage>
</organism>